<dbReference type="InterPro" id="IPR010977">
    <property type="entry name" value="Aromatic_deC"/>
</dbReference>
<dbReference type="InterPro" id="IPR015421">
    <property type="entry name" value="PyrdxlP-dep_Trfase_major"/>
</dbReference>
<organism evidence="7 8">
    <name type="scientific">Alkaliphilus hydrothermalis</name>
    <dbReference type="NCBI Taxonomy" id="1482730"/>
    <lineage>
        <taxon>Bacteria</taxon>
        <taxon>Bacillati</taxon>
        <taxon>Bacillota</taxon>
        <taxon>Clostridia</taxon>
        <taxon>Peptostreptococcales</taxon>
        <taxon>Natronincolaceae</taxon>
        <taxon>Alkaliphilus</taxon>
    </lineage>
</organism>
<keyword evidence="8" id="KW-1185">Reference proteome</keyword>
<dbReference type="Gene3D" id="3.90.1150.10">
    <property type="entry name" value="Aspartate Aminotransferase, domain 1"/>
    <property type="match status" value="1"/>
</dbReference>
<keyword evidence="3" id="KW-0210">Decarboxylase</keyword>
<dbReference type="SUPFAM" id="SSF53383">
    <property type="entry name" value="PLP-dependent transferases"/>
    <property type="match status" value="1"/>
</dbReference>
<dbReference type="InterPro" id="IPR015422">
    <property type="entry name" value="PyrdxlP-dep_Trfase_small"/>
</dbReference>
<evidence type="ECO:0000256" key="2">
    <source>
        <dbReference type="ARBA" id="ARBA00009533"/>
    </source>
</evidence>
<keyword evidence="5 6" id="KW-0456">Lyase</keyword>
<proteinExistence type="inferred from homology"/>
<name>A0ABS2NSB9_9FIRM</name>
<evidence type="ECO:0000256" key="4">
    <source>
        <dbReference type="ARBA" id="ARBA00022898"/>
    </source>
</evidence>
<accession>A0ABS2NSB9</accession>
<dbReference type="EMBL" id="JAFBEE010000019">
    <property type="protein sequence ID" value="MBM7615855.1"/>
    <property type="molecule type" value="Genomic_DNA"/>
</dbReference>
<reference evidence="7 8" key="1">
    <citation type="submission" date="2021-01" db="EMBL/GenBank/DDBJ databases">
        <title>Genomic Encyclopedia of Type Strains, Phase IV (KMG-IV): sequencing the most valuable type-strain genomes for metagenomic binning, comparative biology and taxonomic classification.</title>
        <authorList>
            <person name="Goeker M."/>
        </authorList>
    </citation>
    <scope>NUCLEOTIDE SEQUENCE [LARGE SCALE GENOMIC DNA]</scope>
    <source>
        <strain evidence="7 8">DSM 25890</strain>
    </source>
</reference>
<evidence type="ECO:0000313" key="7">
    <source>
        <dbReference type="EMBL" id="MBM7615855.1"/>
    </source>
</evidence>
<evidence type="ECO:0000256" key="6">
    <source>
        <dbReference type="RuleBase" id="RU000382"/>
    </source>
</evidence>
<dbReference type="InterPro" id="IPR015424">
    <property type="entry name" value="PyrdxlP-dep_Trfase"/>
</dbReference>
<evidence type="ECO:0000256" key="1">
    <source>
        <dbReference type="ARBA" id="ARBA00001933"/>
    </source>
</evidence>
<comment type="similarity">
    <text evidence="2 6">Belongs to the group II decarboxylase family.</text>
</comment>
<evidence type="ECO:0000256" key="5">
    <source>
        <dbReference type="ARBA" id="ARBA00023239"/>
    </source>
</evidence>
<keyword evidence="4 6" id="KW-0663">Pyridoxal phosphate</keyword>
<dbReference type="Proteomes" id="UP001314796">
    <property type="component" value="Unassembled WGS sequence"/>
</dbReference>
<comment type="cofactor">
    <cofactor evidence="1 6">
        <name>pyridoxal 5'-phosphate</name>
        <dbReference type="ChEBI" id="CHEBI:597326"/>
    </cofactor>
</comment>
<gene>
    <name evidence="7" type="ORF">JOC73_002429</name>
</gene>
<evidence type="ECO:0000256" key="3">
    <source>
        <dbReference type="ARBA" id="ARBA00022793"/>
    </source>
</evidence>
<dbReference type="PANTHER" id="PTHR11999">
    <property type="entry name" value="GROUP II PYRIDOXAL-5-PHOSPHATE DECARBOXYLASE"/>
    <property type="match status" value="1"/>
</dbReference>
<dbReference type="Gene3D" id="3.40.640.10">
    <property type="entry name" value="Type I PLP-dependent aspartate aminotransferase-like (Major domain)"/>
    <property type="match status" value="1"/>
</dbReference>
<dbReference type="RefSeq" id="WP_204403522.1">
    <property type="nucleotide sequence ID" value="NZ_JAFBEE010000019.1"/>
</dbReference>
<dbReference type="PANTHER" id="PTHR11999:SF70">
    <property type="entry name" value="MIP05841P"/>
    <property type="match status" value="1"/>
</dbReference>
<protein>
    <submittedName>
        <fullName evidence="7">Glutamate/tyrosine decarboxylase-like PLP-dependent enzyme</fullName>
    </submittedName>
</protein>
<sequence length="465" mass="51691">MKDYFTSEIMDQIRSQTINDTLDKAKQYAWEYISSIGDRHVYPHEEDIANLKVFDEELNHKPQKPDEILEMLHRYGTPATVAQTGGRYFGFVCGAIMPSSLPSKWLADAWDQNPAMFVLSPIASKIESVVEKWIVDILRLPNKCSVGYVSGSSTASFVGICTGRNHLLLNKGYDSIKHGLTNAPQIKVVLGADAHSTIYKALAMAGLGSENVIKVPVDNQGRMIASEMPELDDLTLVIAQAGHVSSGAFDPFNEICKKAQEANAWVHVDGAFGLWARSDNRFDELTKGLDLADSWSVDGHKTLNAPYDNGIIICKHSQSLIDSMQMTGSYIITSKDRDGMMFTPEMSRRARAIDLWSTLKGLGQQGVADMIYEMHSKAVYFADELNKLGLQILNDICFNQVIARYDTDEKTNALIEAIQQSGVLWLGGAKWKGQDIIRISVCSFRTTYEDIDLCIKEIAKLMGEL</sequence>
<dbReference type="Pfam" id="PF00282">
    <property type="entry name" value="Pyridoxal_deC"/>
    <property type="match status" value="1"/>
</dbReference>
<evidence type="ECO:0000313" key="8">
    <source>
        <dbReference type="Proteomes" id="UP001314796"/>
    </source>
</evidence>
<dbReference type="InterPro" id="IPR002129">
    <property type="entry name" value="PyrdxlP-dep_de-COase"/>
</dbReference>
<comment type="caution">
    <text evidence="7">The sequence shown here is derived from an EMBL/GenBank/DDBJ whole genome shotgun (WGS) entry which is preliminary data.</text>
</comment>